<evidence type="ECO:0000313" key="9">
    <source>
        <dbReference type="EMBL" id="MBC8359999.1"/>
    </source>
</evidence>
<feature type="transmembrane region" description="Helical" evidence="6">
    <location>
        <begin position="299"/>
        <end position="328"/>
    </location>
</feature>
<keyword evidence="3 6" id="KW-0812">Transmembrane</keyword>
<keyword evidence="4 6" id="KW-1133">Transmembrane helix</keyword>
<evidence type="ECO:0000256" key="1">
    <source>
        <dbReference type="ARBA" id="ARBA00004651"/>
    </source>
</evidence>
<evidence type="ECO:0000256" key="6">
    <source>
        <dbReference type="SAM" id="Phobius"/>
    </source>
</evidence>
<reference evidence="9 10" key="1">
    <citation type="submission" date="2020-08" db="EMBL/GenBank/DDBJ databases">
        <title>Bridging the membrane lipid divide: bacteria of the FCB group superphylum have the potential to synthesize archaeal ether lipids.</title>
        <authorList>
            <person name="Villanueva L."/>
            <person name="Von Meijenfeldt F.A.B."/>
            <person name="Westbye A.B."/>
            <person name="Yadav S."/>
            <person name="Hopmans E.C."/>
            <person name="Dutilh B.E."/>
            <person name="Sinninghe Damste J.S."/>
        </authorList>
    </citation>
    <scope>NUCLEOTIDE SEQUENCE [LARGE SCALE GENOMIC DNA]</scope>
    <source>
        <strain evidence="9">NIOZ-UU30</strain>
    </source>
</reference>
<evidence type="ECO:0000256" key="4">
    <source>
        <dbReference type="ARBA" id="ARBA00022989"/>
    </source>
</evidence>
<dbReference type="InterPro" id="IPR025857">
    <property type="entry name" value="MacB_PCD"/>
</dbReference>
<evidence type="ECO:0000256" key="5">
    <source>
        <dbReference type="ARBA" id="ARBA00023136"/>
    </source>
</evidence>
<dbReference type="PANTHER" id="PTHR43738:SF3">
    <property type="entry name" value="ABC TRANSPORTER PERMEASE"/>
    <property type="match status" value="1"/>
</dbReference>
<evidence type="ECO:0000259" key="8">
    <source>
        <dbReference type="Pfam" id="PF12704"/>
    </source>
</evidence>
<comment type="caution">
    <text evidence="9">The sequence shown here is derived from an EMBL/GenBank/DDBJ whole genome shotgun (WGS) entry which is preliminary data.</text>
</comment>
<dbReference type="Proteomes" id="UP000603434">
    <property type="component" value="Unassembled WGS sequence"/>
</dbReference>
<protein>
    <submittedName>
        <fullName evidence="9">ABC transporter permease</fullName>
    </submittedName>
</protein>
<dbReference type="AlphaFoldDB" id="A0A8J6NLI6"/>
<gene>
    <name evidence="9" type="ORF">H8E23_01190</name>
</gene>
<feature type="transmembrane region" description="Helical" evidence="6">
    <location>
        <begin position="253"/>
        <end position="278"/>
    </location>
</feature>
<name>A0A8J6NLI6_9BACT</name>
<feature type="domain" description="MacB-like periplasmic core" evidence="8">
    <location>
        <begin position="17"/>
        <end position="210"/>
    </location>
</feature>
<evidence type="ECO:0000259" key="7">
    <source>
        <dbReference type="Pfam" id="PF02687"/>
    </source>
</evidence>
<evidence type="ECO:0000313" key="10">
    <source>
        <dbReference type="Proteomes" id="UP000603434"/>
    </source>
</evidence>
<dbReference type="Pfam" id="PF12704">
    <property type="entry name" value="MacB_PCD"/>
    <property type="match status" value="1"/>
</dbReference>
<keyword evidence="2" id="KW-1003">Cell membrane</keyword>
<evidence type="ECO:0000256" key="2">
    <source>
        <dbReference type="ARBA" id="ARBA00022475"/>
    </source>
</evidence>
<keyword evidence="5 6" id="KW-0472">Membrane</keyword>
<proteinExistence type="predicted"/>
<sequence length="384" mass="42711">MLLKLIFRNTFRHKLRTVLTVCGICIAVLAFGLLRTVISAWYAGVAASSAKRLVSRNAISLVFPLPLSYRERIRTVDGVKIVSYGNWFGGIYITEKNFFANFAVEPRTYLELYPEFILAGDQKEAFLRNRKACVVGRKLAKRFGWNIGDPITLTGTIFPGNWEFVLRAVYKGRDGTIDENQFFFHWDYLNETIKKIQPRRADQVGFYMIGMANTDRSAGIAATIDNMFKNSFAETLTETEKAFQMGFVSLSEAILTVIRLVSLIIIVIIMAVVANTMAMSARERMGEYAVFKTLGYGGFYLTGLILGESLMITALGGAVGIVLTFPAAHAFGKAVGDWFPVFNVERETIFLDIAAAGVVGVVAAIFPIWRALKVRIAEGLRRIG</sequence>
<feature type="transmembrane region" description="Helical" evidence="6">
    <location>
        <begin position="348"/>
        <end position="372"/>
    </location>
</feature>
<dbReference type="EMBL" id="JACNJH010000055">
    <property type="protein sequence ID" value="MBC8359999.1"/>
    <property type="molecule type" value="Genomic_DNA"/>
</dbReference>
<organism evidence="9 10">
    <name type="scientific">Candidatus Desulfatibia profunda</name>
    <dbReference type="NCBI Taxonomy" id="2841695"/>
    <lineage>
        <taxon>Bacteria</taxon>
        <taxon>Pseudomonadati</taxon>
        <taxon>Thermodesulfobacteriota</taxon>
        <taxon>Desulfobacteria</taxon>
        <taxon>Desulfobacterales</taxon>
        <taxon>Desulfobacterales incertae sedis</taxon>
        <taxon>Candidatus Desulfatibia</taxon>
    </lineage>
</organism>
<evidence type="ECO:0000256" key="3">
    <source>
        <dbReference type="ARBA" id="ARBA00022692"/>
    </source>
</evidence>
<dbReference type="InterPro" id="IPR051125">
    <property type="entry name" value="ABC-4/HrtB_transporter"/>
</dbReference>
<dbReference type="GO" id="GO:0005886">
    <property type="term" value="C:plasma membrane"/>
    <property type="evidence" value="ECO:0007669"/>
    <property type="project" value="UniProtKB-SubCell"/>
</dbReference>
<dbReference type="Pfam" id="PF02687">
    <property type="entry name" value="FtsX"/>
    <property type="match status" value="1"/>
</dbReference>
<accession>A0A8J6NLI6</accession>
<feature type="domain" description="ABC3 transporter permease C-terminal" evidence="7">
    <location>
        <begin position="260"/>
        <end position="373"/>
    </location>
</feature>
<dbReference type="PANTHER" id="PTHR43738">
    <property type="entry name" value="ABC TRANSPORTER, MEMBRANE PROTEIN"/>
    <property type="match status" value="1"/>
</dbReference>
<dbReference type="InterPro" id="IPR003838">
    <property type="entry name" value="ABC3_permease_C"/>
</dbReference>
<comment type="subcellular location">
    <subcellularLocation>
        <location evidence="1">Cell membrane</location>
        <topology evidence="1">Multi-pass membrane protein</topology>
    </subcellularLocation>
</comment>